<name>A0A451GH26_9RHOB</name>
<dbReference type="Proteomes" id="UP000287168">
    <property type="component" value="Unassembled WGS sequence"/>
</dbReference>
<accession>A0A451GH26</accession>
<keyword evidence="1" id="KW-0472">Membrane</keyword>
<keyword evidence="3" id="KW-1185">Reference proteome</keyword>
<evidence type="ECO:0000256" key="1">
    <source>
        <dbReference type="SAM" id="Phobius"/>
    </source>
</evidence>
<gene>
    <name evidence="2" type="ORF">EP867_17340</name>
</gene>
<protein>
    <submittedName>
        <fullName evidence="2">Uncharacterized protein</fullName>
    </submittedName>
</protein>
<dbReference type="RefSeq" id="WP_128490724.1">
    <property type="nucleotide sequence ID" value="NZ_JBHLXB010000018.1"/>
</dbReference>
<dbReference type="AlphaFoldDB" id="A0A451GH26"/>
<keyword evidence="1" id="KW-0812">Transmembrane</keyword>
<organism evidence="2 3">
    <name type="scientific">Falsigemmobacter intermedius</name>
    <dbReference type="NCBI Taxonomy" id="1553448"/>
    <lineage>
        <taxon>Bacteria</taxon>
        <taxon>Pseudomonadati</taxon>
        <taxon>Pseudomonadota</taxon>
        <taxon>Alphaproteobacteria</taxon>
        <taxon>Rhodobacterales</taxon>
        <taxon>Paracoccaceae</taxon>
        <taxon>Falsigemmobacter</taxon>
    </lineage>
</organism>
<reference evidence="2 3" key="1">
    <citation type="journal article" date="2015" name="Int. J. Syst. Evol. Microbiol.">
        <title>Gemmobacter intermedius sp. nov., isolated from a white stork (Ciconia ciconia).</title>
        <authorList>
            <person name="Kampfer P."/>
            <person name="Jerzak L."/>
            <person name="Wilharm G."/>
            <person name="Golke J."/>
            <person name="Busse H.J."/>
            <person name="Glaeser S.P."/>
        </authorList>
    </citation>
    <scope>NUCLEOTIDE SEQUENCE [LARGE SCALE GENOMIC DNA]</scope>
    <source>
        <strain evidence="2 3">119/4</strain>
    </source>
</reference>
<feature type="transmembrane region" description="Helical" evidence="1">
    <location>
        <begin position="73"/>
        <end position="95"/>
    </location>
</feature>
<keyword evidence="1" id="KW-1133">Transmembrane helix</keyword>
<comment type="caution">
    <text evidence="2">The sequence shown here is derived from an EMBL/GenBank/DDBJ whole genome shotgun (WGS) entry which is preliminary data.</text>
</comment>
<evidence type="ECO:0000313" key="2">
    <source>
        <dbReference type="EMBL" id="RWY37349.1"/>
    </source>
</evidence>
<evidence type="ECO:0000313" key="3">
    <source>
        <dbReference type="Proteomes" id="UP000287168"/>
    </source>
</evidence>
<sequence length="97" mass="10704">MEDWTKKTDEDVFRRPGEELGSQASYWRDIEIKRRNFLLAKEVAEAQIAAAKATEEAVAAQVRAAEATEKTALWTRVSAVAMALSVVAIVGGYFVSK</sequence>
<dbReference type="EMBL" id="SBLC01000049">
    <property type="protein sequence ID" value="RWY37349.1"/>
    <property type="molecule type" value="Genomic_DNA"/>
</dbReference>
<proteinExistence type="predicted"/>
<dbReference type="OrthoDB" id="9924375at2"/>